<evidence type="ECO:0000313" key="7">
    <source>
        <dbReference type="Proteomes" id="UP000256541"/>
    </source>
</evidence>
<dbReference type="GO" id="GO:0046872">
    <property type="term" value="F:metal ion binding"/>
    <property type="evidence" value="ECO:0007669"/>
    <property type="project" value="UniProtKB-KW"/>
</dbReference>
<evidence type="ECO:0000256" key="3">
    <source>
        <dbReference type="ARBA" id="ARBA00022801"/>
    </source>
</evidence>
<keyword evidence="4" id="KW-0460">Magnesium</keyword>
<reference evidence="6 7" key="1">
    <citation type="submission" date="2017-04" db="EMBL/GenBank/DDBJ databases">
        <title>Comparative genome analysis of Subtercola boreus.</title>
        <authorList>
            <person name="Cho Y.-J."/>
            <person name="Cho A."/>
            <person name="Kim O.-S."/>
            <person name="Lee J.-I."/>
        </authorList>
    </citation>
    <scope>NUCLEOTIDE SEQUENCE [LARGE SCALE GENOMIC DNA]</scope>
    <source>
        <strain evidence="6 7">P27479</strain>
    </source>
</reference>
<dbReference type="EMBL" id="NBXB01000006">
    <property type="protein sequence ID" value="RFA17026.1"/>
    <property type="molecule type" value="Genomic_DNA"/>
</dbReference>
<dbReference type="SUPFAM" id="SSF56784">
    <property type="entry name" value="HAD-like"/>
    <property type="match status" value="1"/>
</dbReference>
<name>A0A3E0W481_9MICO</name>
<dbReference type="NCBIfam" id="TIGR01490">
    <property type="entry name" value="HAD-SF-IB-hyp1"/>
    <property type="match status" value="1"/>
</dbReference>
<dbReference type="InterPro" id="IPR050582">
    <property type="entry name" value="HAD-like_SerB"/>
</dbReference>
<gene>
    <name evidence="6" type="ORF">B7R22_01640</name>
</gene>
<sequence>MDPAVDQHDGNVFDVFVVERLVIEDRHFTDIDDNRRFAPGEVGDHGLDDGARLVAEMATRLRDEGEFGSGHDFTLARQITAHPGRPPVTRTRYHGAMPTADRRPAIAFFDIDNTLVRGATVYFVGFGAWRLRLLNVRDVATFAWQQARFISVGENMRHTESIKTRTLQMLSGHTEDELLRLGQDVYDRQISARLWPDVVAKAHAHLEQGDQVWLVSATGEIVAQVIAQRLGLTGALGTRFESVAGIFTGRLDGEMLHGAAKAQAARGLAAQNGVDLRDCWAYSDSANDLPLLGMVGHPVAVNPDDRLRSEASTRGWPVIALTRQRRQRSNPAPGAHRHKKRQTGSS</sequence>
<dbReference type="NCBIfam" id="TIGR01488">
    <property type="entry name" value="HAD-SF-IB"/>
    <property type="match status" value="1"/>
</dbReference>
<dbReference type="Proteomes" id="UP000256541">
    <property type="component" value="Unassembled WGS sequence"/>
</dbReference>
<dbReference type="Pfam" id="PF12710">
    <property type="entry name" value="HAD"/>
    <property type="match status" value="1"/>
</dbReference>
<dbReference type="AlphaFoldDB" id="A0A3E0W481"/>
<organism evidence="6 7">
    <name type="scientific">Subtercola boreus</name>
    <dbReference type="NCBI Taxonomy" id="120213"/>
    <lineage>
        <taxon>Bacteria</taxon>
        <taxon>Bacillati</taxon>
        <taxon>Actinomycetota</taxon>
        <taxon>Actinomycetes</taxon>
        <taxon>Micrococcales</taxon>
        <taxon>Microbacteriaceae</taxon>
        <taxon>Subtercola</taxon>
    </lineage>
</organism>
<evidence type="ECO:0008006" key="8">
    <source>
        <dbReference type="Google" id="ProtNLM"/>
    </source>
</evidence>
<keyword evidence="3" id="KW-0378">Hydrolase</keyword>
<evidence type="ECO:0000256" key="4">
    <source>
        <dbReference type="ARBA" id="ARBA00022842"/>
    </source>
</evidence>
<dbReference type="GO" id="GO:0016787">
    <property type="term" value="F:hydrolase activity"/>
    <property type="evidence" value="ECO:0007669"/>
    <property type="project" value="UniProtKB-KW"/>
</dbReference>
<dbReference type="InterPro" id="IPR023214">
    <property type="entry name" value="HAD_sf"/>
</dbReference>
<dbReference type="InterPro" id="IPR006385">
    <property type="entry name" value="HAD_hydro_SerB1"/>
</dbReference>
<feature type="compositionally biased region" description="Basic residues" evidence="5">
    <location>
        <begin position="335"/>
        <end position="346"/>
    </location>
</feature>
<comment type="caution">
    <text evidence="6">The sequence shown here is derived from an EMBL/GenBank/DDBJ whole genome shotgun (WGS) entry which is preliminary data.</text>
</comment>
<dbReference type="InterPro" id="IPR036412">
    <property type="entry name" value="HAD-like_sf"/>
</dbReference>
<evidence type="ECO:0000256" key="1">
    <source>
        <dbReference type="ARBA" id="ARBA00009184"/>
    </source>
</evidence>
<dbReference type="CDD" id="cd02612">
    <property type="entry name" value="HAD_PGPPase"/>
    <property type="match status" value="1"/>
</dbReference>
<evidence type="ECO:0000256" key="5">
    <source>
        <dbReference type="SAM" id="MobiDB-lite"/>
    </source>
</evidence>
<dbReference type="PANTHER" id="PTHR43344">
    <property type="entry name" value="PHOSPHOSERINE PHOSPHATASE"/>
    <property type="match status" value="1"/>
</dbReference>
<dbReference type="FunFam" id="3.40.50.1000:FF:000025">
    <property type="entry name" value="HAD hydrolase, family IB"/>
    <property type="match status" value="1"/>
</dbReference>
<dbReference type="Gene3D" id="1.20.1440.100">
    <property type="entry name" value="SG protein - dephosphorylation function"/>
    <property type="match status" value="1"/>
</dbReference>
<dbReference type="Gene3D" id="3.40.50.1000">
    <property type="entry name" value="HAD superfamily/HAD-like"/>
    <property type="match status" value="1"/>
</dbReference>
<comment type="similarity">
    <text evidence="1">Belongs to the HAD-like hydrolase superfamily. SerB family.</text>
</comment>
<proteinExistence type="inferred from homology"/>
<evidence type="ECO:0000313" key="6">
    <source>
        <dbReference type="EMBL" id="RFA17026.1"/>
    </source>
</evidence>
<keyword evidence="2" id="KW-0479">Metal-binding</keyword>
<evidence type="ECO:0000256" key="2">
    <source>
        <dbReference type="ARBA" id="ARBA00022723"/>
    </source>
</evidence>
<feature type="region of interest" description="Disordered" evidence="5">
    <location>
        <begin position="321"/>
        <end position="346"/>
    </location>
</feature>
<accession>A0A3E0W481</accession>
<dbReference type="PANTHER" id="PTHR43344:SF15">
    <property type="entry name" value="PHOSPHOSERINE PHOSPHATASE SERB1"/>
    <property type="match status" value="1"/>
</dbReference>
<protein>
    <recommendedName>
        <fullName evidence="8">Phosphoserine phosphatase</fullName>
    </recommendedName>
</protein>